<dbReference type="Proteomes" id="UP000800092">
    <property type="component" value="Unassembled WGS sequence"/>
</dbReference>
<gene>
    <name evidence="1" type="ORF">EV356DRAFT_575757</name>
</gene>
<dbReference type="OrthoDB" id="47330at2759"/>
<sequence length="225" mass="25640">MDEARDSLLPILRSGKYIDKVTSLELDCSQVIWIIITDIGRQLIETYYSQELKHLTDAARLQEPLNRLNALLESEFRETLSVPITGCIDTFVPFLPFSPDEKLAIVHRYFLDLAATVKKPIQLKKAPKRHIGQCELDTLDDGYLCDGIVKSYYVQELGARSLVQGVAERIEHELYREYIKKGRRMTSHTSKGSIESWTIGTYTVWHDPSKDDLNIFARGGPIVSP</sequence>
<dbReference type="EMBL" id="ML991790">
    <property type="protein sequence ID" value="KAF2235660.1"/>
    <property type="molecule type" value="Genomic_DNA"/>
</dbReference>
<reference evidence="1" key="1">
    <citation type="journal article" date="2020" name="Stud. Mycol.">
        <title>101 Dothideomycetes genomes: a test case for predicting lifestyles and emergence of pathogens.</title>
        <authorList>
            <person name="Haridas S."/>
            <person name="Albert R."/>
            <person name="Binder M."/>
            <person name="Bloem J."/>
            <person name="Labutti K."/>
            <person name="Salamov A."/>
            <person name="Andreopoulos B."/>
            <person name="Baker S."/>
            <person name="Barry K."/>
            <person name="Bills G."/>
            <person name="Bluhm B."/>
            <person name="Cannon C."/>
            <person name="Castanera R."/>
            <person name="Culley D."/>
            <person name="Daum C."/>
            <person name="Ezra D."/>
            <person name="Gonzalez J."/>
            <person name="Henrissat B."/>
            <person name="Kuo A."/>
            <person name="Liang C."/>
            <person name="Lipzen A."/>
            <person name="Lutzoni F."/>
            <person name="Magnuson J."/>
            <person name="Mondo S."/>
            <person name="Nolan M."/>
            <person name="Ohm R."/>
            <person name="Pangilinan J."/>
            <person name="Park H.-J."/>
            <person name="Ramirez L."/>
            <person name="Alfaro M."/>
            <person name="Sun H."/>
            <person name="Tritt A."/>
            <person name="Yoshinaga Y."/>
            <person name="Zwiers L.-H."/>
            <person name="Turgeon B."/>
            <person name="Goodwin S."/>
            <person name="Spatafora J."/>
            <person name="Crous P."/>
            <person name="Grigoriev I."/>
        </authorList>
    </citation>
    <scope>NUCLEOTIDE SEQUENCE</scope>
    <source>
        <strain evidence="1">Tuck. ex Michener</strain>
    </source>
</reference>
<name>A0A6A6HDV0_VIRVR</name>
<dbReference type="AlphaFoldDB" id="A0A6A6HDV0"/>
<keyword evidence="2" id="KW-1185">Reference proteome</keyword>
<proteinExistence type="predicted"/>
<evidence type="ECO:0000313" key="2">
    <source>
        <dbReference type="Proteomes" id="UP000800092"/>
    </source>
</evidence>
<organism evidence="1 2">
    <name type="scientific">Viridothelium virens</name>
    <name type="common">Speckled blister lichen</name>
    <name type="synonym">Trypethelium virens</name>
    <dbReference type="NCBI Taxonomy" id="1048519"/>
    <lineage>
        <taxon>Eukaryota</taxon>
        <taxon>Fungi</taxon>
        <taxon>Dikarya</taxon>
        <taxon>Ascomycota</taxon>
        <taxon>Pezizomycotina</taxon>
        <taxon>Dothideomycetes</taxon>
        <taxon>Dothideomycetes incertae sedis</taxon>
        <taxon>Trypetheliales</taxon>
        <taxon>Trypetheliaceae</taxon>
        <taxon>Viridothelium</taxon>
    </lineage>
</organism>
<accession>A0A6A6HDV0</accession>
<evidence type="ECO:0000313" key="1">
    <source>
        <dbReference type="EMBL" id="KAF2235660.1"/>
    </source>
</evidence>
<protein>
    <submittedName>
        <fullName evidence="1">Uncharacterized protein</fullName>
    </submittedName>
</protein>